<keyword evidence="3" id="KW-1185">Reference proteome</keyword>
<reference evidence="1 3" key="1">
    <citation type="submission" date="2015-11" db="EMBL/GenBank/DDBJ databases">
        <title>Genomic analysis of 38 Legionella species identifies large and diverse effector repertoires.</title>
        <authorList>
            <person name="Burstein D."/>
            <person name="Amaro F."/>
            <person name="Zusman T."/>
            <person name="Lifshitz Z."/>
            <person name="Cohen O."/>
            <person name="Gilbert J.A."/>
            <person name="Pupko T."/>
            <person name="Shuman H.A."/>
            <person name="Segal G."/>
        </authorList>
    </citation>
    <scope>NUCLEOTIDE SEQUENCE [LARGE SCALE GENOMIC DNA]</scope>
    <source>
        <strain evidence="1 3">Lyon 8420412</strain>
    </source>
</reference>
<sequence>MSTKKNFIGINVETLVLVAVWETPFIFQGCFKINELQGNNTVLFFFRSQTSHVQQSDILHKDFLSEQYDFTHLYNEEGLIQLNNLDQVHEDALYLLKYALHVTLGKMLSSRKMHFTSIDDIAMQALIDRVRPILNRELTLPEEEHIGFAVAMDFCPEEETALLPALALLRKLKNTKNIYVSKII</sequence>
<gene>
    <name evidence="1" type="ORF">Lgra_0685</name>
    <name evidence="2" type="ORF">NCTC12388_00321</name>
</gene>
<dbReference type="EMBL" id="LNYE01000006">
    <property type="protein sequence ID" value="KTD14654.1"/>
    <property type="molecule type" value="Genomic_DNA"/>
</dbReference>
<protein>
    <submittedName>
        <fullName evidence="2">Uncharacterized protein</fullName>
    </submittedName>
</protein>
<evidence type="ECO:0000313" key="2">
    <source>
        <dbReference type="EMBL" id="STX41601.1"/>
    </source>
</evidence>
<evidence type="ECO:0000313" key="1">
    <source>
        <dbReference type="EMBL" id="KTD14654.1"/>
    </source>
</evidence>
<organism evidence="2 4">
    <name type="scientific">Legionella gratiana</name>
    <dbReference type="NCBI Taxonomy" id="45066"/>
    <lineage>
        <taxon>Bacteria</taxon>
        <taxon>Pseudomonadati</taxon>
        <taxon>Pseudomonadota</taxon>
        <taxon>Gammaproteobacteria</taxon>
        <taxon>Legionellales</taxon>
        <taxon>Legionellaceae</taxon>
        <taxon>Legionella</taxon>
    </lineage>
</organism>
<proteinExistence type="predicted"/>
<dbReference type="Proteomes" id="UP000054691">
    <property type="component" value="Unassembled WGS sequence"/>
</dbReference>
<accession>A0A378J3Q8</accession>
<dbReference type="OrthoDB" id="5651846at2"/>
<evidence type="ECO:0000313" key="3">
    <source>
        <dbReference type="Proteomes" id="UP000054691"/>
    </source>
</evidence>
<reference evidence="2 4" key="2">
    <citation type="submission" date="2018-06" db="EMBL/GenBank/DDBJ databases">
        <authorList>
            <consortium name="Pathogen Informatics"/>
            <person name="Doyle S."/>
        </authorList>
    </citation>
    <scope>NUCLEOTIDE SEQUENCE [LARGE SCALE GENOMIC DNA]</scope>
    <source>
        <strain evidence="2 4">NCTC12388</strain>
    </source>
</reference>
<name>A0A378J3Q8_9GAMM</name>
<dbReference type="AlphaFoldDB" id="A0A378J3Q8"/>
<evidence type="ECO:0000313" key="4">
    <source>
        <dbReference type="Proteomes" id="UP000254476"/>
    </source>
</evidence>
<dbReference type="RefSeq" id="WP_058497888.1">
    <property type="nucleotide sequence ID" value="NZ_CAAAHW010000008.1"/>
</dbReference>
<dbReference type="EMBL" id="UGOB01000001">
    <property type="protein sequence ID" value="STX41601.1"/>
    <property type="molecule type" value="Genomic_DNA"/>
</dbReference>
<dbReference type="Proteomes" id="UP000254476">
    <property type="component" value="Unassembled WGS sequence"/>
</dbReference>